<proteinExistence type="predicted"/>
<name>A0A2T6ZKK7_TUBBO</name>
<feature type="transmembrane region" description="Helical" evidence="1">
    <location>
        <begin position="71"/>
        <end position="87"/>
    </location>
</feature>
<evidence type="ECO:0000256" key="1">
    <source>
        <dbReference type="SAM" id="Phobius"/>
    </source>
</evidence>
<feature type="chain" id="PRO_5015754871" evidence="2">
    <location>
        <begin position="22"/>
        <end position="245"/>
    </location>
</feature>
<organism evidence="3 4">
    <name type="scientific">Tuber borchii</name>
    <name type="common">White truffle</name>
    <dbReference type="NCBI Taxonomy" id="42251"/>
    <lineage>
        <taxon>Eukaryota</taxon>
        <taxon>Fungi</taxon>
        <taxon>Dikarya</taxon>
        <taxon>Ascomycota</taxon>
        <taxon>Pezizomycotina</taxon>
        <taxon>Pezizomycetes</taxon>
        <taxon>Pezizales</taxon>
        <taxon>Tuberaceae</taxon>
        <taxon>Tuber</taxon>
    </lineage>
</organism>
<feature type="transmembrane region" description="Helical" evidence="1">
    <location>
        <begin position="210"/>
        <end position="233"/>
    </location>
</feature>
<comment type="caution">
    <text evidence="3">The sequence shown here is derived from an EMBL/GenBank/DDBJ whole genome shotgun (WGS) entry which is preliminary data.</text>
</comment>
<keyword evidence="4" id="KW-1185">Reference proteome</keyword>
<keyword evidence="1" id="KW-0472">Membrane</keyword>
<feature type="signal peptide" evidence="2">
    <location>
        <begin position="1"/>
        <end position="21"/>
    </location>
</feature>
<evidence type="ECO:0000256" key="2">
    <source>
        <dbReference type="SAM" id="SignalP"/>
    </source>
</evidence>
<keyword evidence="1" id="KW-1133">Transmembrane helix</keyword>
<dbReference type="Proteomes" id="UP000244722">
    <property type="component" value="Unassembled WGS sequence"/>
</dbReference>
<protein>
    <submittedName>
        <fullName evidence="3">Uncharacterized protein</fullName>
    </submittedName>
</protein>
<dbReference type="EMBL" id="NESQ01000208">
    <property type="protein sequence ID" value="PUU75944.1"/>
    <property type="molecule type" value="Genomic_DNA"/>
</dbReference>
<gene>
    <name evidence="3" type="ORF">B9Z19DRAFT_292301</name>
</gene>
<evidence type="ECO:0000313" key="3">
    <source>
        <dbReference type="EMBL" id="PUU75944.1"/>
    </source>
</evidence>
<feature type="transmembrane region" description="Helical" evidence="1">
    <location>
        <begin position="137"/>
        <end position="158"/>
    </location>
</feature>
<keyword evidence="2" id="KW-0732">Signal</keyword>
<keyword evidence="1" id="KW-0812">Transmembrane</keyword>
<dbReference type="AlphaFoldDB" id="A0A2T6ZKK7"/>
<evidence type="ECO:0000313" key="4">
    <source>
        <dbReference type="Proteomes" id="UP000244722"/>
    </source>
</evidence>
<reference evidence="3 4" key="1">
    <citation type="submission" date="2017-04" db="EMBL/GenBank/DDBJ databases">
        <title>Draft genome sequence of Tuber borchii Vittad., a whitish edible truffle.</title>
        <authorList>
            <consortium name="DOE Joint Genome Institute"/>
            <person name="Murat C."/>
            <person name="Kuo A."/>
            <person name="Barry K.W."/>
            <person name="Clum A."/>
            <person name="Dockter R.B."/>
            <person name="Fauchery L."/>
            <person name="Iotti M."/>
            <person name="Kohler A."/>
            <person name="Labutti K."/>
            <person name="Lindquist E.A."/>
            <person name="Lipzen A."/>
            <person name="Ohm R.A."/>
            <person name="Wang M."/>
            <person name="Grigoriev I.V."/>
            <person name="Zambonelli A."/>
            <person name="Martin F.M."/>
        </authorList>
    </citation>
    <scope>NUCLEOTIDE SEQUENCE [LARGE SCALE GENOMIC DNA]</scope>
    <source>
        <strain evidence="3 4">Tbo3840</strain>
    </source>
</reference>
<accession>A0A2T6ZKK7</accession>
<sequence>MIMFPFFFLFFLPFFCLFVQAVSLLDNGFISRCMHDCKGDEYLISYLSPSPLSLPNSNPQSNQQTIYDSKPFFLDLVLVLSLARVFVSSRAANDTYDTRLNPPPASKPRTLQRLATDSLASKPASKQSGAYRRRGSLFSLFSFFFVSFFPLLVSPLFISGLPSLAWLGLAQRDTLGSITFKGKSCICAPTYLPVSAILEEGMCLGMWIFAFRIGCLHVWDLIIGLGIGIGGWINNVLWNTGTHSC</sequence>